<proteinExistence type="predicted"/>
<gene>
    <name evidence="2" type="ORF">LAZ67_1002666</name>
</gene>
<name>A0ABY6JZ10_9ARAC</name>
<dbReference type="InterPro" id="IPR019545">
    <property type="entry name" value="DM13_domain"/>
</dbReference>
<dbReference type="Pfam" id="PF10517">
    <property type="entry name" value="DM13"/>
    <property type="match status" value="1"/>
</dbReference>
<reference evidence="2 3" key="1">
    <citation type="submission" date="2022-01" db="EMBL/GenBank/DDBJ databases">
        <title>A chromosomal length assembly of Cordylochernes scorpioides.</title>
        <authorList>
            <person name="Zeh D."/>
            <person name="Zeh J."/>
        </authorList>
    </citation>
    <scope>NUCLEOTIDE SEQUENCE [LARGE SCALE GENOMIC DNA]</scope>
    <source>
        <strain evidence="2">IN4F17</strain>
        <tissue evidence="2">Whole Body</tissue>
    </source>
</reference>
<dbReference type="PROSITE" id="PS51549">
    <property type="entry name" value="DM13"/>
    <property type="match status" value="1"/>
</dbReference>
<accession>A0ABY6JZ10</accession>
<evidence type="ECO:0000313" key="3">
    <source>
        <dbReference type="Proteomes" id="UP001235939"/>
    </source>
</evidence>
<feature type="domain" description="DM13" evidence="1">
    <location>
        <begin position="118"/>
        <end position="191"/>
    </location>
</feature>
<sequence length="191" mass="21870">MVGLESAEDFLYICFLDFILLDHCFELIERLGEPCTHWRPKLFQFSTTNWLVSHPEKFDFRLPLLEVLVLTWCQVLSQFLRCRAGRTVPHVSQICRFLALDWTPDFHCQSPVSGKYVGTLVGDFQTQVHNVQGRVYAVNDRTLYIVGLTYDGEGPAMAAALQKIDIDPEQQIYTPKIVDIAAAVMEMHGYI</sequence>
<keyword evidence="3" id="KW-1185">Reference proteome</keyword>
<dbReference type="Proteomes" id="UP001235939">
    <property type="component" value="Chromosome 01"/>
</dbReference>
<protein>
    <recommendedName>
        <fullName evidence="1">DM13 domain-containing protein</fullName>
    </recommendedName>
</protein>
<dbReference type="EMBL" id="CP092863">
    <property type="protein sequence ID" value="UYV60883.1"/>
    <property type="molecule type" value="Genomic_DNA"/>
</dbReference>
<evidence type="ECO:0000313" key="2">
    <source>
        <dbReference type="EMBL" id="UYV60883.1"/>
    </source>
</evidence>
<evidence type="ECO:0000259" key="1">
    <source>
        <dbReference type="PROSITE" id="PS51549"/>
    </source>
</evidence>
<organism evidence="2 3">
    <name type="scientific">Cordylochernes scorpioides</name>
    <dbReference type="NCBI Taxonomy" id="51811"/>
    <lineage>
        <taxon>Eukaryota</taxon>
        <taxon>Metazoa</taxon>
        <taxon>Ecdysozoa</taxon>
        <taxon>Arthropoda</taxon>
        <taxon>Chelicerata</taxon>
        <taxon>Arachnida</taxon>
        <taxon>Pseudoscorpiones</taxon>
        <taxon>Cheliferoidea</taxon>
        <taxon>Chernetidae</taxon>
        <taxon>Cordylochernes</taxon>
    </lineage>
</organism>